<keyword evidence="2 5" id="KW-0812">Transmembrane</keyword>
<evidence type="ECO:0000256" key="4">
    <source>
        <dbReference type="ARBA" id="ARBA00023136"/>
    </source>
</evidence>
<reference evidence="7" key="1">
    <citation type="journal article" date="2021" name="ISME J.">
        <title>Mercury methylation by metabolically versatile and cosmopolitan marine bacteria.</title>
        <authorList>
            <person name="Lin H."/>
            <person name="Ascher D.B."/>
            <person name="Myung Y."/>
            <person name="Lamborg C.H."/>
            <person name="Hallam S.J."/>
            <person name="Gionfriddo C.M."/>
            <person name="Holt K.E."/>
            <person name="Moreau J.W."/>
        </authorList>
    </citation>
    <scope>NUCLEOTIDE SEQUENCE</scope>
    <source>
        <strain evidence="7">SI075_bin30</strain>
    </source>
</reference>
<feature type="transmembrane region" description="Helical" evidence="5">
    <location>
        <begin position="215"/>
        <end position="237"/>
    </location>
</feature>
<dbReference type="InterPro" id="IPR044880">
    <property type="entry name" value="NCX_ion-bd_dom_sf"/>
</dbReference>
<feature type="domain" description="Sodium/calcium exchanger membrane region" evidence="6">
    <location>
        <begin position="9"/>
        <end position="148"/>
    </location>
</feature>
<dbReference type="InterPro" id="IPR004481">
    <property type="entry name" value="K/Na/Ca-exchanger"/>
</dbReference>
<gene>
    <name evidence="7" type="ORF">HON47_01365</name>
</gene>
<comment type="subcellular location">
    <subcellularLocation>
        <location evidence="1">Membrane</location>
        <topology evidence="1">Multi-pass membrane protein</topology>
    </subcellularLocation>
</comment>
<feature type="transmembrane region" description="Helical" evidence="5">
    <location>
        <begin position="308"/>
        <end position="325"/>
    </location>
</feature>
<evidence type="ECO:0000259" key="6">
    <source>
        <dbReference type="Pfam" id="PF01699"/>
    </source>
</evidence>
<dbReference type="InterPro" id="IPR004837">
    <property type="entry name" value="NaCa_Exmemb"/>
</dbReference>
<dbReference type="Gene3D" id="1.20.1420.30">
    <property type="entry name" value="NCX, central ion-binding region"/>
    <property type="match status" value="1"/>
</dbReference>
<evidence type="ECO:0000313" key="8">
    <source>
        <dbReference type="Proteomes" id="UP000722459"/>
    </source>
</evidence>
<dbReference type="GO" id="GO:0005886">
    <property type="term" value="C:plasma membrane"/>
    <property type="evidence" value="ECO:0007669"/>
    <property type="project" value="TreeGrafter"/>
</dbReference>
<dbReference type="EMBL" id="JABJNZ010000021">
    <property type="protein sequence ID" value="MBT4870204.1"/>
    <property type="molecule type" value="Genomic_DNA"/>
</dbReference>
<feature type="transmembrane region" description="Helical" evidence="5">
    <location>
        <begin position="6"/>
        <end position="26"/>
    </location>
</feature>
<dbReference type="Pfam" id="PF01699">
    <property type="entry name" value="Na_Ca_ex"/>
    <property type="match status" value="2"/>
</dbReference>
<feature type="domain" description="Sodium/calcium exchanger membrane region" evidence="6">
    <location>
        <begin position="181"/>
        <end position="323"/>
    </location>
</feature>
<evidence type="ECO:0000256" key="2">
    <source>
        <dbReference type="ARBA" id="ARBA00022692"/>
    </source>
</evidence>
<feature type="transmembrane region" description="Helical" evidence="5">
    <location>
        <begin position="181"/>
        <end position="203"/>
    </location>
</feature>
<dbReference type="PANTHER" id="PTHR10846:SF8">
    <property type="entry name" value="INNER MEMBRANE PROTEIN YRBG"/>
    <property type="match status" value="1"/>
</dbReference>
<dbReference type="AlphaFoldDB" id="A0A8T5GDJ7"/>
<feature type="transmembrane region" description="Helical" evidence="5">
    <location>
        <begin position="275"/>
        <end position="296"/>
    </location>
</feature>
<accession>A0A8T5GDJ7</accession>
<dbReference type="Proteomes" id="UP000722459">
    <property type="component" value="Unassembled WGS sequence"/>
</dbReference>
<feature type="transmembrane region" description="Helical" evidence="5">
    <location>
        <begin position="38"/>
        <end position="66"/>
    </location>
</feature>
<sequence>MSELILWSIAFIVGLAVLVKSSDYFTDSAEKIGLRFGIPAFIVGVTIVAIGTSLPELVSALVAVFLGAPEIGIGNVVGANIVNILLIIGLVSIVSKKIKIYYELKHVDLPFLMGSTFLLALVIFDGQVTIIESALLIVVLVIYLWYTIYSRTERKNPQIKKEFKKEKEILKEKHKLKKSTWAILVGGAVFIYLGANLTVTSAIELSEILGISKDIIAISIISLGTTLPELAVSVSAARKKQPEIAIGNVLGSNIFNSLAVVGIPGLIGGVLFGPLIFEISLVAIFVLIGATLLYHFMVEDREITMWEGGLLLVFYVFFLLYLFGFV</sequence>
<evidence type="ECO:0000256" key="3">
    <source>
        <dbReference type="ARBA" id="ARBA00022989"/>
    </source>
</evidence>
<feature type="transmembrane region" description="Helical" evidence="5">
    <location>
        <begin position="107"/>
        <end position="124"/>
    </location>
</feature>
<protein>
    <submittedName>
        <fullName evidence="7">Calcium/sodium antiporter</fullName>
    </submittedName>
</protein>
<evidence type="ECO:0000256" key="1">
    <source>
        <dbReference type="ARBA" id="ARBA00004141"/>
    </source>
</evidence>
<comment type="caution">
    <text evidence="7">The sequence shown here is derived from an EMBL/GenBank/DDBJ whole genome shotgun (WGS) entry which is preliminary data.</text>
</comment>
<dbReference type="PANTHER" id="PTHR10846">
    <property type="entry name" value="SODIUM/POTASSIUM/CALCIUM EXCHANGER"/>
    <property type="match status" value="1"/>
</dbReference>
<keyword evidence="4 5" id="KW-0472">Membrane</keyword>
<keyword evidence="3 5" id="KW-1133">Transmembrane helix</keyword>
<dbReference type="GO" id="GO:0008273">
    <property type="term" value="F:calcium, potassium:sodium antiporter activity"/>
    <property type="evidence" value="ECO:0007669"/>
    <property type="project" value="TreeGrafter"/>
</dbReference>
<dbReference type="NCBIfam" id="TIGR00367">
    <property type="entry name" value="calcium/sodium antiporter"/>
    <property type="match status" value="1"/>
</dbReference>
<feature type="transmembrane region" description="Helical" evidence="5">
    <location>
        <begin position="130"/>
        <end position="149"/>
    </location>
</feature>
<name>A0A8T5GDJ7_9ARCH</name>
<evidence type="ECO:0000256" key="5">
    <source>
        <dbReference type="SAM" id="Phobius"/>
    </source>
</evidence>
<organism evidence="7 8">
    <name type="scientific">Candidatus Iainarchaeum sp</name>
    <dbReference type="NCBI Taxonomy" id="3101447"/>
    <lineage>
        <taxon>Archaea</taxon>
        <taxon>Candidatus Iainarchaeota</taxon>
        <taxon>Candidatus Iainarchaeia</taxon>
        <taxon>Candidatus Iainarchaeales</taxon>
        <taxon>Candidatus Iainarchaeaceae</taxon>
        <taxon>Candidatus Iainarchaeum</taxon>
    </lineage>
</organism>
<proteinExistence type="predicted"/>
<feature type="transmembrane region" description="Helical" evidence="5">
    <location>
        <begin position="249"/>
        <end position="269"/>
    </location>
</feature>
<feature type="transmembrane region" description="Helical" evidence="5">
    <location>
        <begin position="72"/>
        <end position="95"/>
    </location>
</feature>
<dbReference type="GO" id="GO:0005262">
    <property type="term" value="F:calcium channel activity"/>
    <property type="evidence" value="ECO:0007669"/>
    <property type="project" value="TreeGrafter"/>
</dbReference>
<dbReference type="GO" id="GO:0006874">
    <property type="term" value="P:intracellular calcium ion homeostasis"/>
    <property type="evidence" value="ECO:0007669"/>
    <property type="project" value="TreeGrafter"/>
</dbReference>
<evidence type="ECO:0000313" key="7">
    <source>
        <dbReference type="EMBL" id="MBT4870204.1"/>
    </source>
</evidence>